<dbReference type="CDD" id="cd07958">
    <property type="entry name" value="Anticodon_Ia_Leu_BEm"/>
    <property type="match status" value="1"/>
</dbReference>
<dbReference type="Gene3D" id="3.40.50.620">
    <property type="entry name" value="HUPs"/>
    <property type="match status" value="2"/>
</dbReference>
<keyword evidence="16" id="KW-1185">Reference proteome</keyword>
<dbReference type="CDD" id="cd00812">
    <property type="entry name" value="LeuRS_core"/>
    <property type="match status" value="1"/>
</dbReference>
<dbReference type="FunFam" id="2.20.28.290:FF:000001">
    <property type="entry name" value="Leucine--tRNA ligase"/>
    <property type="match status" value="1"/>
</dbReference>
<dbReference type="FunFam" id="3.10.20.590:FF:000001">
    <property type="entry name" value="Leucine--tRNA ligase"/>
    <property type="match status" value="1"/>
</dbReference>
<dbReference type="FunFam" id="3.40.50.620:FF:000124">
    <property type="entry name" value="Leucine--tRNA ligase"/>
    <property type="match status" value="1"/>
</dbReference>
<dbReference type="EMBL" id="CBXF010000089">
    <property type="protein sequence ID" value="CDL83424.1"/>
    <property type="molecule type" value="Genomic_DNA"/>
</dbReference>
<dbReference type="GO" id="GO:0006429">
    <property type="term" value="P:leucyl-tRNA aminoacylation"/>
    <property type="evidence" value="ECO:0007669"/>
    <property type="project" value="UniProtKB-UniRule"/>
</dbReference>
<dbReference type="EC" id="6.1.1.4" evidence="9"/>
<dbReference type="Pfam" id="PF00133">
    <property type="entry name" value="tRNA-synt_1"/>
    <property type="match status" value="2"/>
</dbReference>
<keyword evidence="6 9" id="KW-0648">Protein biosynthesis</keyword>
<dbReference type="PRINTS" id="PR00985">
    <property type="entry name" value="TRNASYNTHLEU"/>
</dbReference>
<organism evidence="15 16">
    <name type="scientific">Xenorhabdus szentirmaii DSM 16338</name>
    <dbReference type="NCBI Taxonomy" id="1427518"/>
    <lineage>
        <taxon>Bacteria</taxon>
        <taxon>Pseudomonadati</taxon>
        <taxon>Pseudomonadota</taxon>
        <taxon>Gammaproteobacteria</taxon>
        <taxon>Enterobacterales</taxon>
        <taxon>Morganellaceae</taxon>
        <taxon>Xenorhabdus</taxon>
    </lineage>
</organism>
<dbReference type="Pfam" id="PF13603">
    <property type="entry name" value="tRNA-synt_1_2"/>
    <property type="match status" value="1"/>
</dbReference>
<accession>W1IYC3</accession>
<feature type="short sequence motif" description="'HIGH' region" evidence="9">
    <location>
        <begin position="58"/>
        <end position="68"/>
    </location>
</feature>
<dbReference type="PROSITE" id="PS00178">
    <property type="entry name" value="AA_TRNA_LIGASE_I"/>
    <property type="match status" value="1"/>
</dbReference>
<dbReference type="STRING" id="1427518.XSR1_300039"/>
<dbReference type="Gene3D" id="3.90.740.10">
    <property type="entry name" value="Valyl/Leucyl/Isoleucyl-tRNA synthetase, editing domain"/>
    <property type="match status" value="1"/>
</dbReference>
<evidence type="ECO:0000256" key="7">
    <source>
        <dbReference type="ARBA" id="ARBA00023146"/>
    </source>
</evidence>
<dbReference type="InterPro" id="IPR002302">
    <property type="entry name" value="Leu-tRNA-ligase"/>
</dbReference>
<dbReference type="InterPro" id="IPR025709">
    <property type="entry name" value="Leu_tRNA-synth_edit"/>
</dbReference>
<name>W1IYC3_9GAMM</name>
<evidence type="ECO:0000313" key="16">
    <source>
        <dbReference type="Proteomes" id="UP000019202"/>
    </source>
</evidence>
<comment type="catalytic activity">
    <reaction evidence="8 9">
        <text>tRNA(Leu) + L-leucine + ATP = L-leucyl-tRNA(Leu) + AMP + diphosphate</text>
        <dbReference type="Rhea" id="RHEA:11688"/>
        <dbReference type="Rhea" id="RHEA-COMP:9613"/>
        <dbReference type="Rhea" id="RHEA-COMP:9622"/>
        <dbReference type="ChEBI" id="CHEBI:30616"/>
        <dbReference type="ChEBI" id="CHEBI:33019"/>
        <dbReference type="ChEBI" id="CHEBI:57427"/>
        <dbReference type="ChEBI" id="CHEBI:78442"/>
        <dbReference type="ChEBI" id="CHEBI:78494"/>
        <dbReference type="ChEBI" id="CHEBI:456215"/>
        <dbReference type="EC" id="6.1.1.4"/>
    </reaction>
</comment>
<dbReference type="NCBIfam" id="TIGR00396">
    <property type="entry name" value="leuS_bact"/>
    <property type="match status" value="1"/>
</dbReference>
<feature type="domain" description="Methionyl/Leucyl tRNA synthetase" evidence="13">
    <location>
        <begin position="55"/>
        <end position="198"/>
    </location>
</feature>
<feature type="domain" description="Methionyl/Valyl/Leucyl/Isoleucyl-tRNA synthetase anticodon-binding" evidence="12">
    <location>
        <begin position="715"/>
        <end position="839"/>
    </location>
</feature>
<dbReference type="SUPFAM" id="SSF52374">
    <property type="entry name" value="Nucleotidylyl transferase"/>
    <property type="match status" value="1"/>
</dbReference>
<dbReference type="PANTHER" id="PTHR43740:SF2">
    <property type="entry name" value="LEUCINE--TRNA LIGASE, MITOCHONDRIAL"/>
    <property type="match status" value="1"/>
</dbReference>
<dbReference type="InterPro" id="IPR009080">
    <property type="entry name" value="tRNAsynth_Ia_anticodon-bd"/>
</dbReference>
<protein>
    <recommendedName>
        <fullName evidence="9">Leucine--tRNA ligase</fullName>
        <ecNumber evidence="9">6.1.1.4</ecNumber>
    </recommendedName>
    <alternativeName>
        <fullName evidence="9">Leucyl-tRNA synthetase</fullName>
        <shortName evidence="9">LeuRS</shortName>
    </alternativeName>
</protein>
<comment type="subcellular location">
    <subcellularLocation>
        <location evidence="9">Cytoplasm</location>
    </subcellularLocation>
</comment>
<dbReference type="PANTHER" id="PTHR43740">
    <property type="entry name" value="LEUCYL-TRNA SYNTHETASE"/>
    <property type="match status" value="1"/>
</dbReference>
<keyword evidence="4 9" id="KW-0547">Nucleotide-binding</keyword>
<keyword evidence="2 9" id="KW-0963">Cytoplasm</keyword>
<evidence type="ECO:0000256" key="1">
    <source>
        <dbReference type="ARBA" id="ARBA00005594"/>
    </source>
</evidence>
<gene>
    <name evidence="9 15" type="primary">leuS</name>
    <name evidence="15" type="ORF">XSR1_300039</name>
</gene>
<comment type="caution">
    <text evidence="15">The sequence shown here is derived from an EMBL/GenBank/DDBJ whole genome shotgun (WGS) entry which is preliminary data.</text>
</comment>
<evidence type="ECO:0000256" key="4">
    <source>
        <dbReference type="ARBA" id="ARBA00022741"/>
    </source>
</evidence>
<dbReference type="Gene3D" id="2.20.28.290">
    <property type="match status" value="1"/>
</dbReference>
<evidence type="ECO:0000259" key="14">
    <source>
        <dbReference type="Pfam" id="PF13603"/>
    </source>
</evidence>
<dbReference type="AlphaFoldDB" id="W1IYC3"/>
<dbReference type="HAMAP" id="MF_00049_B">
    <property type="entry name" value="Leu_tRNA_synth_B"/>
    <property type="match status" value="1"/>
</dbReference>
<feature type="domain" description="Leucyl-tRNA synthetase editing" evidence="14">
    <location>
        <begin position="237"/>
        <end position="419"/>
    </location>
</feature>
<evidence type="ECO:0000259" key="12">
    <source>
        <dbReference type="Pfam" id="PF08264"/>
    </source>
</evidence>
<evidence type="ECO:0000256" key="2">
    <source>
        <dbReference type="ARBA" id="ARBA00022490"/>
    </source>
</evidence>
<reference evidence="15" key="1">
    <citation type="submission" date="2013-11" db="EMBL/GenBank/DDBJ databases">
        <title>Draft genome sequence and annotation of the entomopathogenic bacteria, Xenorhabdus cabanillasi strain JM26 and Xenorhabdus szentirmai strain DSM 16338.</title>
        <authorList>
            <person name="Gualtieri M."/>
            <person name="Ogier J.C."/>
            <person name="Pages S."/>
            <person name="Givaudan A."/>
            <person name="Gaudriault S."/>
        </authorList>
    </citation>
    <scope>NUCLEOTIDE SEQUENCE [LARGE SCALE GENOMIC DNA]</scope>
    <source>
        <strain evidence="15">DSM 16338</strain>
    </source>
</reference>
<keyword evidence="5 9" id="KW-0067">ATP-binding</keyword>
<dbReference type="GO" id="GO:0004823">
    <property type="term" value="F:leucine-tRNA ligase activity"/>
    <property type="evidence" value="ECO:0007669"/>
    <property type="project" value="UniProtKB-UniRule"/>
</dbReference>
<sequence>MLAKGVALFHHRIIGAMQEQYRPEDIEQQVQLHWQEKQTFKVTEDNSKEKYYCLSMLPYPSGRLHMGHVRNYTIGDVISRYQRMLGKNVLQPIGWDAFGLPAEGAAIKNNTAPAPWTYSNIEYMKNQLKMLGFGYDWDREVTTCTPEYYRWEQWFFTKLYEKGLVYKKTSAVNWCPHDLTVLANEQVIDGCCWRCDTQVERKEIPQWFIKITAYAEELLNDLDKLEDWPEQVKIMQRNWIGRSEGVEITFNVADSQEKLTVYTTRPDTFMGATYVAVAAGHPLAKQATENNPALAEFINECRNTKVAEADMATMEKKGMSTGMFVIHPLTNEKIAIWVANFVLMEYGTGAVMAVPAHDQRDWEFATKYNLPMKAVILDNDGNEPNIQEAALTDKNALCNSGEFDGLSNEEGFNAIADKLVSMGVGQRKVNYRLRDWGVSRQRYWGAPIPMATLEDGTVVPVPEDQLPVVLPEDVVMDGITSPIKADPEWAKTTINGQPARFETDTFDTFMESSWYYARYTCPDYDKGMLDPAAANYWLPVDQYIGGIEHAIMHLMYFRFFHKLMRDAGMVNSDEPAKHLLCQGMVLADAFYYTGNSGEKVWVSPADVTVERDDKGRIVKATDQEGHELVYTGMSKMSKSKNNGIDPQVMVDKYGADTVRLFMMFAAPPELTLEWQESGVEGANRFLKRVWRLVYEHSGKGATQPLDVSKLTAEQKDLRRDLHKTIAKVTDDIGRRQAFNTAVAAIMELMNKLTRSPQETEQDRALMQEALTAIVRMLSPITPHVCVVMWKALGNSNDIDIAAWPEADEQAMVDDTKLVIIQINGKVRGRITVPADATKEHVQEMATQEYGVSKYLEGVSIRKVIYVPGKLLNLVVG</sequence>
<dbReference type="InterPro" id="IPR013155">
    <property type="entry name" value="M/V/L/I-tRNA-synth_anticd-bd"/>
</dbReference>
<feature type="short sequence motif" description="'KMSKS' region" evidence="9">
    <location>
        <begin position="635"/>
        <end position="639"/>
    </location>
</feature>
<dbReference type="SUPFAM" id="SSF47323">
    <property type="entry name" value="Anticodon-binding domain of a subclass of class I aminoacyl-tRNA synthetases"/>
    <property type="match status" value="1"/>
</dbReference>
<dbReference type="GO" id="GO:0005524">
    <property type="term" value="F:ATP binding"/>
    <property type="evidence" value="ECO:0007669"/>
    <property type="project" value="UniProtKB-UniRule"/>
</dbReference>
<evidence type="ECO:0000256" key="6">
    <source>
        <dbReference type="ARBA" id="ARBA00022917"/>
    </source>
</evidence>
<evidence type="ECO:0000256" key="5">
    <source>
        <dbReference type="ARBA" id="ARBA00022840"/>
    </source>
</evidence>
<evidence type="ECO:0000259" key="13">
    <source>
        <dbReference type="Pfam" id="PF09334"/>
    </source>
</evidence>
<dbReference type="SUPFAM" id="SSF50677">
    <property type="entry name" value="ValRS/IleRS/LeuRS editing domain"/>
    <property type="match status" value="1"/>
</dbReference>
<feature type="binding site" evidence="9">
    <location>
        <position position="638"/>
    </location>
    <ligand>
        <name>ATP</name>
        <dbReference type="ChEBI" id="CHEBI:30616"/>
    </ligand>
</feature>
<evidence type="ECO:0000313" key="15">
    <source>
        <dbReference type="EMBL" id="CDL83424.1"/>
    </source>
</evidence>
<dbReference type="FunFam" id="3.40.50.620:FF:000003">
    <property type="entry name" value="Leucine--tRNA ligase"/>
    <property type="match status" value="1"/>
</dbReference>
<evidence type="ECO:0000256" key="9">
    <source>
        <dbReference type="HAMAP-Rule" id="MF_00049"/>
    </source>
</evidence>
<dbReference type="FunFam" id="3.90.740.10:FF:000012">
    <property type="entry name" value="Leucine--tRNA ligase"/>
    <property type="match status" value="1"/>
</dbReference>
<evidence type="ECO:0000256" key="8">
    <source>
        <dbReference type="ARBA" id="ARBA00047469"/>
    </source>
</evidence>
<keyword evidence="7 9" id="KW-0030">Aminoacyl-tRNA synthetase</keyword>
<evidence type="ECO:0000256" key="3">
    <source>
        <dbReference type="ARBA" id="ARBA00022598"/>
    </source>
</evidence>
<dbReference type="FunFam" id="1.10.730.10:FF:000002">
    <property type="entry name" value="Leucine--tRNA ligase"/>
    <property type="match status" value="2"/>
</dbReference>
<proteinExistence type="inferred from homology"/>
<dbReference type="InterPro" id="IPR014729">
    <property type="entry name" value="Rossmann-like_a/b/a_fold"/>
</dbReference>
<feature type="domain" description="Aminoacyl-tRNA synthetase class Ia" evidence="11">
    <location>
        <begin position="634"/>
        <end position="666"/>
    </location>
</feature>
<dbReference type="Pfam" id="PF08264">
    <property type="entry name" value="Anticodon_1"/>
    <property type="match status" value="1"/>
</dbReference>
<dbReference type="Pfam" id="PF09334">
    <property type="entry name" value="tRNA-synt_1g"/>
    <property type="match status" value="1"/>
</dbReference>
<dbReference type="InterPro" id="IPR009008">
    <property type="entry name" value="Val/Leu/Ile-tRNA-synth_edit"/>
</dbReference>
<dbReference type="GO" id="GO:0005829">
    <property type="term" value="C:cytosol"/>
    <property type="evidence" value="ECO:0007669"/>
    <property type="project" value="TreeGrafter"/>
</dbReference>
<keyword evidence="3 9" id="KW-0436">Ligase</keyword>
<dbReference type="InterPro" id="IPR001412">
    <property type="entry name" value="aa-tRNA-synth_I_CS"/>
</dbReference>
<dbReference type="GO" id="GO:0002161">
    <property type="term" value="F:aminoacyl-tRNA deacylase activity"/>
    <property type="evidence" value="ECO:0007669"/>
    <property type="project" value="InterPro"/>
</dbReference>
<feature type="domain" description="Aminoacyl-tRNA synthetase class Ia" evidence="11">
    <location>
        <begin position="433"/>
        <end position="588"/>
    </location>
</feature>
<dbReference type="InterPro" id="IPR002300">
    <property type="entry name" value="aa-tRNA-synth_Ia"/>
</dbReference>
<evidence type="ECO:0000259" key="11">
    <source>
        <dbReference type="Pfam" id="PF00133"/>
    </source>
</evidence>
<dbReference type="Gene3D" id="1.10.730.10">
    <property type="entry name" value="Isoleucyl-tRNA Synthetase, Domain 1"/>
    <property type="match status" value="1"/>
</dbReference>
<dbReference type="Gene3D" id="3.10.20.590">
    <property type="match status" value="1"/>
</dbReference>
<comment type="similarity">
    <text evidence="1 9 10">Belongs to the class-I aminoacyl-tRNA synthetase family.</text>
</comment>
<evidence type="ECO:0000256" key="10">
    <source>
        <dbReference type="RuleBase" id="RU363035"/>
    </source>
</evidence>
<dbReference type="Proteomes" id="UP000019202">
    <property type="component" value="Unassembled WGS sequence"/>
</dbReference>
<dbReference type="InterPro" id="IPR015413">
    <property type="entry name" value="Methionyl/Leucyl_tRNA_Synth"/>
</dbReference>